<dbReference type="EMBL" id="QZBM01000258">
    <property type="protein sequence ID" value="THZ17968.1"/>
    <property type="molecule type" value="Genomic_DNA"/>
</dbReference>
<evidence type="ECO:0000256" key="2">
    <source>
        <dbReference type="SAM" id="MobiDB-lite"/>
    </source>
</evidence>
<evidence type="ECO:0000313" key="4">
    <source>
        <dbReference type="Proteomes" id="UP000308005"/>
    </source>
</evidence>
<accession>A0A4S9T1N4</accession>
<organism evidence="3 4">
    <name type="scientific">Aureobasidium pullulans</name>
    <name type="common">Black yeast</name>
    <name type="synonym">Pullularia pullulans</name>
    <dbReference type="NCBI Taxonomy" id="5580"/>
    <lineage>
        <taxon>Eukaryota</taxon>
        <taxon>Fungi</taxon>
        <taxon>Dikarya</taxon>
        <taxon>Ascomycota</taxon>
        <taxon>Pezizomycotina</taxon>
        <taxon>Dothideomycetes</taxon>
        <taxon>Dothideomycetidae</taxon>
        <taxon>Dothideales</taxon>
        <taxon>Saccotheciaceae</taxon>
        <taxon>Aureobasidium</taxon>
    </lineage>
</organism>
<protein>
    <recommendedName>
        <fullName evidence="1">Vacuolar ATPase assembly protein VMA22</fullName>
    </recommendedName>
</protein>
<feature type="compositionally biased region" description="Basic and acidic residues" evidence="2">
    <location>
        <begin position="147"/>
        <end position="175"/>
    </location>
</feature>
<sequence length="236" mass="26582">MSVNAMAEEVKPEIGVDELRDQLDALWEKHLTLLDSYHQAQQQLARHFSSGFFDLAQATFKSTTRVRYGQEYYDDRMQATRRFEASTDDNDLPYLALKADDTSPSTDTSNEHSTKSGEKSSEKEAGGKKTEEPEQQPTPPSTPPPGTEEKLSEEQEEQAKSKTTSHRDKAQKKPRDPLHWYGILVPPALRASQTSFISAIESPVIEAANSAQALRLVAVEIRKLRKDIKKAERRLV</sequence>
<evidence type="ECO:0000313" key="3">
    <source>
        <dbReference type="EMBL" id="THZ17968.1"/>
    </source>
</evidence>
<feature type="compositionally biased region" description="Basic and acidic residues" evidence="2">
    <location>
        <begin position="109"/>
        <end position="132"/>
    </location>
</feature>
<dbReference type="InterPro" id="IPR040357">
    <property type="entry name" value="Vma22/CCDC115"/>
</dbReference>
<dbReference type="PANTHER" id="PTHR31996:SF2">
    <property type="entry name" value="COILED-COIL DOMAIN-CONTAINING PROTEIN 115"/>
    <property type="match status" value="1"/>
</dbReference>
<evidence type="ECO:0000256" key="1">
    <source>
        <dbReference type="ARBA" id="ARBA00093634"/>
    </source>
</evidence>
<dbReference type="Proteomes" id="UP000308005">
    <property type="component" value="Unassembled WGS sequence"/>
</dbReference>
<feature type="region of interest" description="Disordered" evidence="2">
    <location>
        <begin position="84"/>
        <end position="175"/>
    </location>
</feature>
<gene>
    <name evidence="3" type="ORF">D6C91_05697</name>
</gene>
<proteinExistence type="predicted"/>
<dbReference type="GO" id="GO:1990871">
    <property type="term" value="C:Vma12-Vma22 assembly complex"/>
    <property type="evidence" value="ECO:0007669"/>
    <property type="project" value="TreeGrafter"/>
</dbReference>
<comment type="caution">
    <text evidence="3">The sequence shown here is derived from an EMBL/GenBank/DDBJ whole genome shotgun (WGS) entry which is preliminary data.</text>
</comment>
<dbReference type="GO" id="GO:0070072">
    <property type="term" value="P:vacuolar proton-transporting V-type ATPase complex assembly"/>
    <property type="evidence" value="ECO:0007669"/>
    <property type="project" value="InterPro"/>
</dbReference>
<dbReference type="PANTHER" id="PTHR31996">
    <property type="entry name" value="COILED-COIL DOMAIN-CONTAINING PROTEIN 115"/>
    <property type="match status" value="1"/>
</dbReference>
<reference evidence="3 4" key="1">
    <citation type="submission" date="2018-10" db="EMBL/GenBank/DDBJ databases">
        <title>Fifty Aureobasidium pullulans genomes reveal a recombining polyextremotolerant generalist.</title>
        <authorList>
            <person name="Gostincar C."/>
            <person name="Turk M."/>
            <person name="Zajc J."/>
            <person name="Gunde-Cimerman N."/>
        </authorList>
    </citation>
    <scope>NUCLEOTIDE SEQUENCE [LARGE SCALE GENOMIC DNA]</scope>
    <source>
        <strain evidence="3 4">EXF-3863</strain>
    </source>
</reference>
<dbReference type="Pfam" id="PF21730">
    <property type="entry name" value="Vma22_CCDC115"/>
    <property type="match status" value="2"/>
</dbReference>
<feature type="compositionally biased region" description="Pro residues" evidence="2">
    <location>
        <begin position="136"/>
        <end position="146"/>
    </location>
</feature>
<dbReference type="GO" id="GO:0051082">
    <property type="term" value="F:unfolded protein binding"/>
    <property type="evidence" value="ECO:0007669"/>
    <property type="project" value="TreeGrafter"/>
</dbReference>
<name>A0A4S9T1N4_AURPU</name>
<dbReference type="AlphaFoldDB" id="A0A4S9T1N4"/>